<dbReference type="Pfam" id="PF13237">
    <property type="entry name" value="Fer4_10"/>
    <property type="match status" value="1"/>
</dbReference>
<dbReference type="PROSITE" id="PS51379">
    <property type="entry name" value="4FE4S_FER_2"/>
    <property type="match status" value="2"/>
</dbReference>
<sequence length="368" mass="41943">MSEKIWQKVAKLVAKASINPLLQANETLIEFLKTLINEEQAKFITNFRKPILTFDQLKEKSGMTDRDLMEMLNSIMHNGVIMDIPNETSGVLEYHLMGPFPSIWEFSLIQKGSLEKKRRIALIHEKMTVEASEQTQKNYEGIQPLFRTQFPPLTRTVPVEETIRVPIEETLPIYKASELIDKQDIISLSECPCKLDKKLVGEPCKTTDERLRCFHFGNTGRFFIEHGFGEPVSKEKANDILKAAEKDGLVHKIFHYDLDADKHEEALCNCCKCCCIVFQDYYRGVWPFHTITSNRARLNSSKCEGCGTCVEKCPIEAISLIDGKSHDDETKCIGCGVCVYHCPEIARNLEPTGVRKVYIPPPKKIEIN</sequence>
<dbReference type="InterPro" id="IPR017896">
    <property type="entry name" value="4Fe4S_Fe-S-bd"/>
</dbReference>
<dbReference type="SUPFAM" id="SSF54862">
    <property type="entry name" value="4Fe-4S ferredoxins"/>
    <property type="match status" value="1"/>
</dbReference>
<feature type="domain" description="4Fe-4S ferredoxin-type" evidence="1">
    <location>
        <begin position="294"/>
        <end position="323"/>
    </location>
</feature>
<organism evidence="2">
    <name type="scientific">marine sediment metagenome</name>
    <dbReference type="NCBI Taxonomy" id="412755"/>
    <lineage>
        <taxon>unclassified sequences</taxon>
        <taxon>metagenomes</taxon>
        <taxon>ecological metagenomes</taxon>
    </lineage>
</organism>
<gene>
    <name evidence="2" type="ORF">LCGC14_0482090</name>
</gene>
<dbReference type="Gene3D" id="3.30.70.20">
    <property type="match status" value="1"/>
</dbReference>
<accession>A0A0F9UW43</accession>
<dbReference type="InterPro" id="IPR017900">
    <property type="entry name" value="4Fe4S_Fe_S_CS"/>
</dbReference>
<evidence type="ECO:0000313" key="2">
    <source>
        <dbReference type="EMBL" id="KKN65396.1"/>
    </source>
</evidence>
<evidence type="ECO:0000259" key="1">
    <source>
        <dbReference type="PROSITE" id="PS51379"/>
    </source>
</evidence>
<name>A0A0F9UW43_9ZZZZ</name>
<dbReference type="PROSITE" id="PS00198">
    <property type="entry name" value="4FE4S_FER_1"/>
    <property type="match status" value="2"/>
</dbReference>
<feature type="domain" description="4Fe-4S ferredoxin-type" evidence="1">
    <location>
        <begin position="328"/>
        <end position="352"/>
    </location>
</feature>
<reference evidence="2" key="1">
    <citation type="journal article" date="2015" name="Nature">
        <title>Complex archaea that bridge the gap between prokaryotes and eukaryotes.</title>
        <authorList>
            <person name="Spang A."/>
            <person name="Saw J.H."/>
            <person name="Jorgensen S.L."/>
            <person name="Zaremba-Niedzwiedzka K."/>
            <person name="Martijn J."/>
            <person name="Lind A.E."/>
            <person name="van Eijk R."/>
            <person name="Schleper C."/>
            <person name="Guy L."/>
            <person name="Ettema T.J."/>
        </authorList>
    </citation>
    <scope>NUCLEOTIDE SEQUENCE</scope>
</reference>
<dbReference type="AlphaFoldDB" id="A0A0F9UW43"/>
<protein>
    <recommendedName>
        <fullName evidence="1">4Fe-4S ferredoxin-type domain-containing protein</fullName>
    </recommendedName>
</protein>
<comment type="caution">
    <text evidence="2">The sequence shown here is derived from an EMBL/GenBank/DDBJ whole genome shotgun (WGS) entry which is preliminary data.</text>
</comment>
<proteinExistence type="predicted"/>
<dbReference type="EMBL" id="LAZR01000525">
    <property type="protein sequence ID" value="KKN65396.1"/>
    <property type="molecule type" value="Genomic_DNA"/>
</dbReference>